<dbReference type="GO" id="GO:0009307">
    <property type="term" value="P:DNA restriction-modification system"/>
    <property type="evidence" value="ECO:0007669"/>
    <property type="project" value="UniProtKB-KW"/>
</dbReference>
<comment type="caution">
    <text evidence="3">The sequence shown here is derived from an EMBL/GenBank/DDBJ whole genome shotgun (WGS) entry which is preliminary data.</text>
</comment>
<dbReference type="PANTHER" id="PTHR43140:SF1">
    <property type="entry name" value="TYPE I RESTRICTION ENZYME ECOKI SPECIFICITY SUBUNIT"/>
    <property type="match status" value="1"/>
</dbReference>
<accession>X1EU87</accession>
<dbReference type="InterPro" id="IPR051212">
    <property type="entry name" value="Type-I_RE_S_subunit"/>
</dbReference>
<evidence type="ECO:0000313" key="3">
    <source>
        <dbReference type="EMBL" id="GAH12198.1"/>
    </source>
</evidence>
<gene>
    <name evidence="3" type="ORF">S01H4_54307</name>
</gene>
<dbReference type="PANTHER" id="PTHR43140">
    <property type="entry name" value="TYPE-1 RESTRICTION ENZYME ECOKI SPECIFICITY PROTEIN"/>
    <property type="match status" value="1"/>
</dbReference>
<keyword evidence="1" id="KW-0680">Restriction system</keyword>
<dbReference type="EMBL" id="BART01031237">
    <property type="protein sequence ID" value="GAH12198.1"/>
    <property type="molecule type" value="Genomic_DNA"/>
</dbReference>
<dbReference type="GO" id="GO:0003677">
    <property type="term" value="F:DNA binding"/>
    <property type="evidence" value="ECO:0007669"/>
    <property type="project" value="UniProtKB-KW"/>
</dbReference>
<protein>
    <recommendedName>
        <fullName evidence="4">Type I restriction modification DNA specificity domain-containing protein</fullName>
    </recommendedName>
</protein>
<dbReference type="Gene3D" id="3.90.220.20">
    <property type="entry name" value="DNA methylase specificity domains"/>
    <property type="match status" value="1"/>
</dbReference>
<sequence>MEIVLPPLSEQEIIIRRIKKAFEKLSKIEKKYEIATMLVDKLSRSILAKAFRGELIEQDPSDEPAGELLRKIRLRRKI</sequence>
<keyword evidence="2" id="KW-0238">DNA-binding</keyword>
<dbReference type="AlphaFoldDB" id="X1EU87"/>
<dbReference type="SUPFAM" id="SSF116734">
    <property type="entry name" value="DNA methylase specificity domain"/>
    <property type="match status" value="1"/>
</dbReference>
<evidence type="ECO:0000256" key="2">
    <source>
        <dbReference type="ARBA" id="ARBA00023125"/>
    </source>
</evidence>
<name>X1EU87_9ZZZZ</name>
<proteinExistence type="predicted"/>
<reference evidence="3" key="1">
    <citation type="journal article" date="2014" name="Front. Microbiol.">
        <title>High frequency of phylogenetically diverse reductive dehalogenase-homologous genes in deep subseafloor sedimentary metagenomes.</title>
        <authorList>
            <person name="Kawai M."/>
            <person name="Futagami T."/>
            <person name="Toyoda A."/>
            <person name="Takaki Y."/>
            <person name="Nishi S."/>
            <person name="Hori S."/>
            <person name="Arai W."/>
            <person name="Tsubouchi T."/>
            <person name="Morono Y."/>
            <person name="Uchiyama I."/>
            <person name="Ito T."/>
            <person name="Fujiyama A."/>
            <person name="Inagaki F."/>
            <person name="Takami H."/>
        </authorList>
    </citation>
    <scope>NUCLEOTIDE SEQUENCE</scope>
    <source>
        <strain evidence="3">Expedition CK06-06</strain>
    </source>
</reference>
<evidence type="ECO:0000256" key="1">
    <source>
        <dbReference type="ARBA" id="ARBA00022747"/>
    </source>
</evidence>
<dbReference type="InterPro" id="IPR044946">
    <property type="entry name" value="Restrct_endonuc_typeI_TRD_sf"/>
</dbReference>
<organism evidence="3">
    <name type="scientific">marine sediment metagenome</name>
    <dbReference type="NCBI Taxonomy" id="412755"/>
    <lineage>
        <taxon>unclassified sequences</taxon>
        <taxon>metagenomes</taxon>
        <taxon>ecological metagenomes</taxon>
    </lineage>
</organism>
<evidence type="ECO:0008006" key="4">
    <source>
        <dbReference type="Google" id="ProtNLM"/>
    </source>
</evidence>